<evidence type="ECO:0000313" key="2">
    <source>
        <dbReference type="EMBL" id="GJF00262.1"/>
    </source>
</evidence>
<feature type="compositionally biased region" description="Low complexity" evidence="1">
    <location>
        <begin position="1"/>
        <end position="22"/>
    </location>
</feature>
<organism evidence="2 3">
    <name type="scientific">Phanerochaete sordida</name>
    <dbReference type="NCBI Taxonomy" id="48140"/>
    <lineage>
        <taxon>Eukaryota</taxon>
        <taxon>Fungi</taxon>
        <taxon>Dikarya</taxon>
        <taxon>Basidiomycota</taxon>
        <taxon>Agaricomycotina</taxon>
        <taxon>Agaricomycetes</taxon>
        <taxon>Polyporales</taxon>
        <taxon>Phanerochaetaceae</taxon>
        <taxon>Phanerochaete</taxon>
    </lineage>
</organism>
<proteinExistence type="predicted"/>
<dbReference type="OrthoDB" id="3236341at2759"/>
<comment type="caution">
    <text evidence="2">The sequence shown here is derived from an EMBL/GenBank/DDBJ whole genome shotgun (WGS) entry which is preliminary data.</text>
</comment>
<feature type="compositionally biased region" description="Acidic residues" evidence="1">
    <location>
        <begin position="41"/>
        <end position="51"/>
    </location>
</feature>
<keyword evidence="3" id="KW-1185">Reference proteome</keyword>
<name>A0A9P3GSU4_9APHY</name>
<dbReference type="EMBL" id="BPQB01000143">
    <property type="protein sequence ID" value="GJF00262.1"/>
    <property type="molecule type" value="Genomic_DNA"/>
</dbReference>
<gene>
    <name evidence="2" type="ORF">PsYK624_165460</name>
</gene>
<dbReference type="Proteomes" id="UP000703269">
    <property type="component" value="Unassembled WGS sequence"/>
</dbReference>
<feature type="region of interest" description="Disordered" evidence="1">
    <location>
        <begin position="1"/>
        <end position="62"/>
    </location>
</feature>
<dbReference type="AlphaFoldDB" id="A0A9P3GSU4"/>
<evidence type="ECO:0000313" key="3">
    <source>
        <dbReference type="Proteomes" id="UP000703269"/>
    </source>
</evidence>
<protein>
    <submittedName>
        <fullName evidence="2">Uncharacterized protein</fullName>
    </submittedName>
</protein>
<accession>A0A9P3GSU4</accession>
<reference evidence="2 3" key="1">
    <citation type="submission" date="2021-08" db="EMBL/GenBank/DDBJ databases">
        <title>Draft Genome Sequence of Phanerochaete sordida strain YK-624.</title>
        <authorList>
            <person name="Mori T."/>
            <person name="Dohra H."/>
            <person name="Suzuki T."/>
            <person name="Kawagishi H."/>
            <person name="Hirai H."/>
        </authorList>
    </citation>
    <scope>NUCLEOTIDE SEQUENCE [LARGE SCALE GENOMIC DNA]</scope>
    <source>
        <strain evidence="2 3">YK-624</strain>
    </source>
</reference>
<evidence type="ECO:0000256" key="1">
    <source>
        <dbReference type="SAM" id="MobiDB-lite"/>
    </source>
</evidence>
<sequence length="364" mass="40091">MPSIFDSLSDDPPSSPEVPSADHLLSPRAIPALDITMRDADTDDEMGESTEQEPQPTPHVPDAAVRTDTVGNSLTFARTVIASKQLKPAEAGLIEDFARRPLNERLILMYATAIGAGQRQEDEKVSATASWMPSSKLEKNLAAYAKLVTFSHKIRGYRTSVGINIMWTIVKLLRFDIPAYVFVNPVASQHLEDRIRHHLTQARGALKKKLVYASGGKSKAEPAHHIYKLASRVCKGTKLVPTLEMCARLAILRAELLIDGGDDYWKNVDKRLSTFRDKYQGDTKRLNSAIRRIIRNDTTKYGQDRTLKLDECVASDGSTDAIVLQVEQVIHEADSNGLPIQRAPIGDSRAIEAAVVPGPSDSQS</sequence>